<organism evidence="3">
    <name type="scientific">Culicoides sonorensis</name>
    <name type="common">Biting midge</name>
    <dbReference type="NCBI Taxonomy" id="179676"/>
    <lineage>
        <taxon>Eukaryota</taxon>
        <taxon>Metazoa</taxon>
        <taxon>Ecdysozoa</taxon>
        <taxon>Arthropoda</taxon>
        <taxon>Hexapoda</taxon>
        <taxon>Insecta</taxon>
        <taxon>Pterygota</taxon>
        <taxon>Neoptera</taxon>
        <taxon>Endopterygota</taxon>
        <taxon>Diptera</taxon>
        <taxon>Nematocera</taxon>
        <taxon>Chironomoidea</taxon>
        <taxon>Ceratopogonidae</taxon>
        <taxon>Ceratopogoninae</taxon>
        <taxon>Culicoides</taxon>
        <taxon>Monoculicoides</taxon>
    </lineage>
</organism>
<dbReference type="VEuPathDB" id="VectorBase:CSON004165"/>
<keyword evidence="2" id="KW-0732">Signal</keyword>
<dbReference type="AlphaFoldDB" id="A0A336L7F0"/>
<sequence length="130" mass="14821">MKINFIPIVFALTICAFQQVESFPHEHTGILNIDVASEFIFSEMQRLFKVLQDPIIKRLADLLYHHEVDNIRDILTVFAAPMSSTPKIPDDLMKDVLSEQPAKNSEEIQESEKETDGNTDDDIKESGDEE</sequence>
<gene>
    <name evidence="3" type="primary">CSON004165</name>
</gene>
<reference evidence="4" key="2">
    <citation type="submission" date="2018-07" db="EMBL/GenBank/DDBJ databases">
        <authorList>
            <person name="Quirk P.G."/>
            <person name="Krulwich T.A."/>
        </authorList>
    </citation>
    <scope>NUCLEOTIDE SEQUENCE</scope>
</reference>
<feature type="compositionally biased region" description="Basic and acidic residues" evidence="1">
    <location>
        <begin position="104"/>
        <end position="116"/>
    </location>
</feature>
<reference evidence="3" key="1">
    <citation type="submission" date="2018-04" db="EMBL/GenBank/DDBJ databases">
        <authorList>
            <person name="Go L.Y."/>
            <person name="Mitchell J.A."/>
        </authorList>
    </citation>
    <scope>NUCLEOTIDE SEQUENCE</scope>
    <source>
        <tissue evidence="3">Whole organism</tissue>
    </source>
</reference>
<feature type="chain" id="PRO_5036328578" evidence="2">
    <location>
        <begin position="23"/>
        <end position="130"/>
    </location>
</feature>
<accession>A0A336L7F0</accession>
<evidence type="ECO:0000256" key="1">
    <source>
        <dbReference type="SAM" id="MobiDB-lite"/>
    </source>
</evidence>
<proteinExistence type="predicted"/>
<evidence type="ECO:0000313" key="3">
    <source>
        <dbReference type="EMBL" id="SSX12395.1"/>
    </source>
</evidence>
<dbReference type="EMBL" id="UFQS01001807">
    <property type="protein sequence ID" value="SSX12395.1"/>
    <property type="molecule type" value="Genomic_DNA"/>
</dbReference>
<feature type="compositionally biased region" description="Basic and acidic residues" evidence="1">
    <location>
        <begin position="88"/>
        <end position="97"/>
    </location>
</feature>
<feature type="compositionally biased region" description="Acidic residues" evidence="1">
    <location>
        <begin position="117"/>
        <end position="130"/>
    </location>
</feature>
<name>A0A336L7F0_CULSO</name>
<feature type="region of interest" description="Disordered" evidence="1">
    <location>
        <begin position="84"/>
        <end position="130"/>
    </location>
</feature>
<protein>
    <submittedName>
        <fullName evidence="3">CSON004165 protein</fullName>
    </submittedName>
</protein>
<feature type="signal peptide" evidence="2">
    <location>
        <begin position="1"/>
        <end position="22"/>
    </location>
</feature>
<evidence type="ECO:0000313" key="4">
    <source>
        <dbReference type="EMBL" id="SSX31846.1"/>
    </source>
</evidence>
<evidence type="ECO:0000256" key="2">
    <source>
        <dbReference type="SAM" id="SignalP"/>
    </source>
</evidence>
<dbReference type="EMBL" id="UFQT01001807">
    <property type="protein sequence ID" value="SSX31846.1"/>
    <property type="molecule type" value="Genomic_DNA"/>
</dbReference>